<gene>
    <name evidence="1" type="ORF">ACFQPS_07090</name>
</gene>
<protein>
    <submittedName>
        <fullName evidence="1">Mu-like prophage major head subunit gpT family protein</fullName>
    </submittedName>
</protein>
<evidence type="ECO:0000313" key="1">
    <source>
        <dbReference type="EMBL" id="MFC7332924.1"/>
    </source>
</evidence>
<name>A0ABW2KSF5_9PROT</name>
<dbReference type="Pfam" id="PF25209">
    <property type="entry name" value="Phage_capsid_4"/>
    <property type="match status" value="1"/>
</dbReference>
<sequence>MNASILYDHTSPDVLRSCMADAISARSTGAVPPDHAREFWGWGLMDMAAELANKRGARLDPRDRAATAEAILSRSGQHTTSDFPLLLQDAGNKILLPRYQAAAPTYRAFAAQRRFGSFQPHRFLQLGDFPALKEIAEGAEVRFGSIGEGGEAITAKEYGAGVAISRRALINDDLGALVDFLGLAAVRAAQDENTIVYTLLASDGPTLSDGNTLFGTAHGNKAASGTAVDVTNVGAAVAAMRNQTSLDGIKMNIGPRYLVVGTANEMTARQLLTGITPAQAAAVNPYASAFALVVDPNVTGNRWMMFADPMAAPVVVYGYVGDAAGPQVRTQIDFNTRALKVAVGLDFAAGVIDYRGTYLNPGV</sequence>
<reference evidence="2" key="1">
    <citation type="journal article" date="2019" name="Int. J. Syst. Evol. Microbiol.">
        <title>The Global Catalogue of Microorganisms (GCM) 10K type strain sequencing project: providing services to taxonomists for standard genome sequencing and annotation.</title>
        <authorList>
            <consortium name="The Broad Institute Genomics Platform"/>
            <consortium name="The Broad Institute Genome Sequencing Center for Infectious Disease"/>
            <person name="Wu L."/>
            <person name="Ma J."/>
        </authorList>
    </citation>
    <scope>NUCLEOTIDE SEQUENCE [LARGE SCALE GENOMIC DNA]</scope>
    <source>
        <strain evidence="2">CGMCC 1.16275</strain>
    </source>
</reference>
<comment type="caution">
    <text evidence="1">The sequence shown here is derived from an EMBL/GenBank/DDBJ whole genome shotgun (WGS) entry which is preliminary data.</text>
</comment>
<dbReference type="EMBL" id="JBHTCM010000008">
    <property type="protein sequence ID" value="MFC7332924.1"/>
    <property type="molecule type" value="Genomic_DNA"/>
</dbReference>
<organism evidence="1 2">
    <name type="scientific">Rhodocista pekingensis</name>
    <dbReference type="NCBI Taxonomy" id="201185"/>
    <lineage>
        <taxon>Bacteria</taxon>
        <taxon>Pseudomonadati</taxon>
        <taxon>Pseudomonadota</taxon>
        <taxon>Alphaproteobacteria</taxon>
        <taxon>Rhodospirillales</taxon>
        <taxon>Azospirillaceae</taxon>
        <taxon>Rhodocista</taxon>
    </lineage>
</organism>
<keyword evidence="2" id="KW-1185">Reference proteome</keyword>
<proteinExistence type="predicted"/>
<evidence type="ECO:0000313" key="2">
    <source>
        <dbReference type="Proteomes" id="UP001596456"/>
    </source>
</evidence>
<dbReference type="Proteomes" id="UP001596456">
    <property type="component" value="Unassembled WGS sequence"/>
</dbReference>
<dbReference type="RefSeq" id="WP_377357692.1">
    <property type="nucleotide sequence ID" value="NZ_JBHTCM010000008.1"/>
</dbReference>
<accession>A0ABW2KSF5</accession>